<keyword evidence="4" id="KW-0812">Transmembrane</keyword>
<protein>
    <submittedName>
        <fullName evidence="8">Outer membrane protein transport protein (OMPP1/FadL/TodX)</fullName>
    </submittedName>
</protein>
<evidence type="ECO:0000256" key="7">
    <source>
        <dbReference type="ARBA" id="ARBA00023237"/>
    </source>
</evidence>
<dbReference type="Proteomes" id="UP000184164">
    <property type="component" value="Unassembled WGS sequence"/>
</dbReference>
<gene>
    <name evidence="8" type="ORF">SAMN05444274_102539</name>
</gene>
<keyword evidence="7" id="KW-0998">Cell outer membrane</keyword>
<comment type="similarity">
    <text evidence="2">Belongs to the OmpP1/FadL family.</text>
</comment>
<dbReference type="STRING" id="1484053.SAMN05444274_102539"/>
<dbReference type="InterPro" id="IPR005017">
    <property type="entry name" value="OMPP1/FadL/TodX"/>
</dbReference>
<evidence type="ECO:0000256" key="2">
    <source>
        <dbReference type="ARBA" id="ARBA00008163"/>
    </source>
</evidence>
<dbReference type="OrthoDB" id="9765571at2"/>
<keyword evidence="3" id="KW-1134">Transmembrane beta strand</keyword>
<comment type="subcellular location">
    <subcellularLocation>
        <location evidence="1">Cell outer membrane</location>
        <topology evidence="1">Multi-pass membrane protein</topology>
    </subcellularLocation>
</comment>
<keyword evidence="5" id="KW-0732">Signal</keyword>
<evidence type="ECO:0000256" key="5">
    <source>
        <dbReference type="ARBA" id="ARBA00022729"/>
    </source>
</evidence>
<evidence type="ECO:0000256" key="6">
    <source>
        <dbReference type="ARBA" id="ARBA00023136"/>
    </source>
</evidence>
<organism evidence="8 9">
    <name type="scientific">Mariniphaga anaerophila</name>
    <dbReference type="NCBI Taxonomy" id="1484053"/>
    <lineage>
        <taxon>Bacteria</taxon>
        <taxon>Pseudomonadati</taxon>
        <taxon>Bacteroidota</taxon>
        <taxon>Bacteroidia</taxon>
        <taxon>Marinilabiliales</taxon>
        <taxon>Prolixibacteraceae</taxon>
        <taxon>Mariniphaga</taxon>
    </lineage>
</organism>
<proteinExistence type="inferred from homology"/>
<keyword evidence="9" id="KW-1185">Reference proteome</keyword>
<evidence type="ECO:0000256" key="3">
    <source>
        <dbReference type="ARBA" id="ARBA00022452"/>
    </source>
</evidence>
<keyword evidence="6" id="KW-0472">Membrane</keyword>
<dbReference type="AlphaFoldDB" id="A0A1M4WRR6"/>
<evidence type="ECO:0000256" key="1">
    <source>
        <dbReference type="ARBA" id="ARBA00004571"/>
    </source>
</evidence>
<dbReference type="GO" id="GO:0009279">
    <property type="term" value="C:cell outer membrane"/>
    <property type="evidence" value="ECO:0007669"/>
    <property type="project" value="UniProtKB-SubCell"/>
</dbReference>
<evidence type="ECO:0000313" key="8">
    <source>
        <dbReference type="EMBL" id="SHE83981.1"/>
    </source>
</evidence>
<accession>A0A1M4WRR6</accession>
<evidence type="ECO:0000256" key="4">
    <source>
        <dbReference type="ARBA" id="ARBA00022692"/>
    </source>
</evidence>
<dbReference type="Gene3D" id="2.40.160.60">
    <property type="entry name" value="Outer membrane protein transport protein (OMPP1/FadL/TodX)"/>
    <property type="match status" value="1"/>
</dbReference>
<name>A0A1M4WRR6_9BACT</name>
<sequence length="510" mass="57184">MSINEKSNLAMKKIIALLTLAFVAPFFVQAQGLLDALRYSDLQVQGTARSGGMGNAFGALGGDFTSVSINPAGLGLYRSAELVFTPSFGKNQVETSYRNNSMTDSKYNFAFNNLSYVATLSTQNKSETGLVNVNFGIGFNRLKNFNSTSLAGADNMDRSYLDYMTGNANAGIMDEFYENLAWETYLLWKDDETSEYWHDLDENHSNYGQSQRKSISRDGYVNEYSFAVGLNFNHKLYIGASIGLLDVNFKESYELLEWDKQNKIDYFNEMQFNSHLETTGTGYNGKIGIIYKPINALRLGASLHTPTFYNLHDFFRTSMYANVADENGEMGNFEAKSRYSDYDYDLETPLKATLSAAYVIGKKGLISVDYEYADYGSASLRRGGNGYNFVNENNEIAEAYRGVGNLRIGGEFMATSNISLRAGFENYPSPYNTNAFGANQPNADSKLNVYAAGFGYRTGGFFFDVAYRYSVQNSFDLMYPEPPTDFYNMPEMVEFNSTKNNVMFTLGFKF</sequence>
<dbReference type="Pfam" id="PF03349">
    <property type="entry name" value="Toluene_X"/>
    <property type="match status" value="1"/>
</dbReference>
<dbReference type="SUPFAM" id="SSF56935">
    <property type="entry name" value="Porins"/>
    <property type="match status" value="1"/>
</dbReference>
<evidence type="ECO:0000313" key="9">
    <source>
        <dbReference type="Proteomes" id="UP000184164"/>
    </source>
</evidence>
<reference evidence="9" key="1">
    <citation type="submission" date="2016-11" db="EMBL/GenBank/DDBJ databases">
        <authorList>
            <person name="Varghese N."/>
            <person name="Submissions S."/>
        </authorList>
    </citation>
    <scope>NUCLEOTIDE SEQUENCE [LARGE SCALE GENOMIC DNA]</scope>
    <source>
        <strain evidence="9">DSM 26910</strain>
    </source>
</reference>
<dbReference type="EMBL" id="FQUM01000002">
    <property type="protein sequence ID" value="SHE83981.1"/>
    <property type="molecule type" value="Genomic_DNA"/>
</dbReference>